<accession>U4KZC2</accession>
<sequence length="67" mass="7832">MLRLPTCVAQVQRKRTNILMEVTKIIRARKYFHRKIQLTILSGRVSGKLFTAYQSSLSKVRPYPVQL</sequence>
<keyword evidence="2" id="KW-1185">Reference proteome</keyword>
<evidence type="ECO:0000313" key="1">
    <source>
        <dbReference type="EMBL" id="CCX07411.1"/>
    </source>
</evidence>
<organism evidence="1 2">
    <name type="scientific">Pyronema omphalodes (strain CBS 100304)</name>
    <name type="common">Pyronema confluens</name>
    <dbReference type="NCBI Taxonomy" id="1076935"/>
    <lineage>
        <taxon>Eukaryota</taxon>
        <taxon>Fungi</taxon>
        <taxon>Dikarya</taxon>
        <taxon>Ascomycota</taxon>
        <taxon>Pezizomycotina</taxon>
        <taxon>Pezizomycetes</taxon>
        <taxon>Pezizales</taxon>
        <taxon>Pyronemataceae</taxon>
        <taxon>Pyronema</taxon>
    </lineage>
</organism>
<reference evidence="1 2" key="1">
    <citation type="journal article" date="2013" name="PLoS Genet.">
        <title>The genome and development-dependent transcriptomes of Pyronema confluens: a window into fungal evolution.</title>
        <authorList>
            <person name="Traeger S."/>
            <person name="Altegoer F."/>
            <person name="Freitag M."/>
            <person name="Gabaldon T."/>
            <person name="Kempken F."/>
            <person name="Kumar A."/>
            <person name="Marcet-Houben M."/>
            <person name="Poggeler S."/>
            <person name="Stajich J.E."/>
            <person name="Nowrousian M."/>
        </authorList>
    </citation>
    <scope>NUCLEOTIDE SEQUENCE [LARGE SCALE GENOMIC DNA]</scope>
    <source>
        <strain evidence="2">CBS 100304</strain>
        <tissue evidence="1">Vegetative mycelium</tissue>
    </source>
</reference>
<dbReference type="Proteomes" id="UP000018144">
    <property type="component" value="Unassembled WGS sequence"/>
</dbReference>
<proteinExistence type="predicted"/>
<dbReference type="AlphaFoldDB" id="U4KZC2"/>
<evidence type="ECO:0000313" key="2">
    <source>
        <dbReference type="Proteomes" id="UP000018144"/>
    </source>
</evidence>
<name>U4KZC2_PYROM</name>
<dbReference type="EMBL" id="HF935350">
    <property type="protein sequence ID" value="CCX07411.1"/>
    <property type="molecule type" value="Genomic_DNA"/>
</dbReference>
<protein>
    <submittedName>
        <fullName evidence="1">Uncharacterized protein</fullName>
    </submittedName>
</protein>
<gene>
    <name evidence="1" type="ORF">PCON_07000</name>
</gene>